<dbReference type="AlphaFoldDB" id="A0A7R6SWE0"/>
<organism evidence="2 3">
    <name type="scientific">Neptunomonas japonica JAMM 1380</name>
    <dbReference type="NCBI Taxonomy" id="1441457"/>
    <lineage>
        <taxon>Bacteria</taxon>
        <taxon>Pseudomonadati</taxon>
        <taxon>Pseudomonadota</taxon>
        <taxon>Gammaproteobacteria</taxon>
        <taxon>Oceanospirillales</taxon>
        <taxon>Oceanospirillaceae</taxon>
        <taxon>Neptunomonas</taxon>
    </lineage>
</organism>
<protein>
    <recommendedName>
        <fullName evidence="4">DUF3179 domain-containing protein</fullName>
    </recommendedName>
</protein>
<reference evidence="2 3" key="1">
    <citation type="journal article" date="2008" name="Int. J. Syst. Evol. Microbiol.">
        <title>Neptunomonas japonica sp. nov., an Osedax japonicus symbiont-like bacterium isolated from sediment adjacent to sperm whale carcasses off Kagoshima, Japan.</title>
        <authorList>
            <person name="Miyazaki M."/>
            <person name="Nogi Y."/>
            <person name="Fujiwara Y."/>
            <person name="Kawato M."/>
            <person name="Kubokawa K."/>
            <person name="Horikoshi K."/>
        </authorList>
    </citation>
    <scope>NUCLEOTIDE SEQUENCE [LARGE SCALE GENOMIC DNA]</scope>
    <source>
        <strain evidence="2 3">JAMM 1380</strain>
    </source>
</reference>
<feature type="chain" id="PRO_5032530469" description="DUF3179 domain-containing protein" evidence="1">
    <location>
        <begin position="30"/>
        <end position="317"/>
    </location>
</feature>
<keyword evidence="1" id="KW-0732">Signal</keyword>
<evidence type="ECO:0008006" key="4">
    <source>
        <dbReference type="Google" id="ProtNLM"/>
    </source>
</evidence>
<proteinExistence type="predicted"/>
<dbReference type="InterPro" id="IPR021516">
    <property type="entry name" value="DUF3179"/>
</dbReference>
<dbReference type="Proteomes" id="UP000595332">
    <property type="component" value="Chromosome"/>
</dbReference>
<name>A0A7R6SWE0_9GAMM</name>
<keyword evidence="3" id="KW-1185">Reference proteome</keyword>
<evidence type="ECO:0000313" key="2">
    <source>
        <dbReference type="EMBL" id="BBB29612.1"/>
    </source>
</evidence>
<feature type="signal peptide" evidence="1">
    <location>
        <begin position="1"/>
        <end position="29"/>
    </location>
</feature>
<evidence type="ECO:0000313" key="3">
    <source>
        <dbReference type="Proteomes" id="UP000595332"/>
    </source>
</evidence>
<dbReference type="KEGG" id="njp:NEJAP_1661"/>
<sequence>MMRIRLVSFIFSMCLMVGCVSFFSAFALANNGFDLTNASIPAEKILPGGPVKDGIPSIDSPRFIPVDQVSWLKGDDQVLSLSINGVTRAYPIAILNWHEIVNDNISGLPVVVSYCPLCGTGMAFSARVDANVLEFGVSGLLYNSDVLLYDRQTQSLWSQLMSESVSGPMRGSKLEMLALHQMTWAAWQNRYKSGHVLSRDTGHVRDYSRSPYAQYDDTPIIYFPIDFLSRAYHPKERVLGVEVAGKFKAYPFAELAKHGGNRIADKFNGVDLEVQFDAFSRTGEIRLQAGGVPQPAVNAFWFAWYTFHPDTEVFVLP</sequence>
<dbReference type="PROSITE" id="PS51257">
    <property type="entry name" value="PROKAR_LIPOPROTEIN"/>
    <property type="match status" value="1"/>
</dbReference>
<gene>
    <name evidence="2" type="ORF">NEJAP_1661</name>
</gene>
<dbReference type="EMBL" id="AP014546">
    <property type="protein sequence ID" value="BBB29612.1"/>
    <property type="molecule type" value="Genomic_DNA"/>
</dbReference>
<dbReference type="Pfam" id="PF11376">
    <property type="entry name" value="DUF3179"/>
    <property type="match status" value="1"/>
</dbReference>
<accession>A0A7R6SWE0</accession>
<dbReference type="RefSeq" id="WP_236591116.1">
    <property type="nucleotide sequence ID" value="NZ_AP014546.1"/>
</dbReference>
<evidence type="ECO:0000256" key="1">
    <source>
        <dbReference type="SAM" id="SignalP"/>
    </source>
</evidence>